<dbReference type="PANTHER" id="PTHR31286">
    <property type="entry name" value="GLYCINE-RICH CELL WALL STRUCTURAL PROTEIN 1.8-LIKE"/>
    <property type="match status" value="1"/>
</dbReference>
<dbReference type="OrthoDB" id="786567at2759"/>
<evidence type="ECO:0000313" key="3">
    <source>
        <dbReference type="Proteomes" id="UP000828251"/>
    </source>
</evidence>
<evidence type="ECO:0000313" key="2">
    <source>
        <dbReference type="EMBL" id="KAH1122954.1"/>
    </source>
</evidence>
<dbReference type="PANTHER" id="PTHR31286:SF173">
    <property type="entry name" value="DUF4283 DOMAIN-CONTAINING PROTEIN"/>
    <property type="match status" value="1"/>
</dbReference>
<comment type="caution">
    <text evidence="2">The sequence shown here is derived from an EMBL/GenBank/DDBJ whole genome shotgun (WGS) entry which is preliminary data.</text>
</comment>
<dbReference type="AlphaFoldDB" id="A0A9D3WE94"/>
<feature type="region of interest" description="Disordered" evidence="1">
    <location>
        <begin position="59"/>
        <end position="85"/>
    </location>
</feature>
<accession>A0A9D3WE94</accession>
<evidence type="ECO:0000256" key="1">
    <source>
        <dbReference type="SAM" id="MobiDB-lite"/>
    </source>
</evidence>
<gene>
    <name evidence="2" type="ORF">J1N35_006114</name>
</gene>
<dbReference type="Proteomes" id="UP000828251">
    <property type="component" value="Unassembled WGS sequence"/>
</dbReference>
<sequence>MAWIRLPGLPRHMYKKKILWEIGGIVGRGRFARMMVYVNLGKALTSKVLINGIPQRIEYEHLPTSDPGTRKGQEKENSDLEETQSTFILIQQSGRKSGIEATGDKANNTKNERQIMREIQ</sequence>
<proteinExistence type="predicted"/>
<name>A0A9D3WE94_9ROSI</name>
<dbReference type="EMBL" id="JAIQCV010000002">
    <property type="protein sequence ID" value="KAH1122954.1"/>
    <property type="molecule type" value="Genomic_DNA"/>
</dbReference>
<protein>
    <recommendedName>
        <fullName evidence="4">DUF4283 domain-containing protein</fullName>
    </recommendedName>
</protein>
<dbReference type="InterPro" id="IPR040256">
    <property type="entry name" value="At4g02000-like"/>
</dbReference>
<feature type="compositionally biased region" description="Basic and acidic residues" evidence="1">
    <location>
        <begin position="59"/>
        <end position="78"/>
    </location>
</feature>
<organism evidence="2 3">
    <name type="scientific">Gossypium stocksii</name>
    <dbReference type="NCBI Taxonomy" id="47602"/>
    <lineage>
        <taxon>Eukaryota</taxon>
        <taxon>Viridiplantae</taxon>
        <taxon>Streptophyta</taxon>
        <taxon>Embryophyta</taxon>
        <taxon>Tracheophyta</taxon>
        <taxon>Spermatophyta</taxon>
        <taxon>Magnoliopsida</taxon>
        <taxon>eudicotyledons</taxon>
        <taxon>Gunneridae</taxon>
        <taxon>Pentapetalae</taxon>
        <taxon>rosids</taxon>
        <taxon>malvids</taxon>
        <taxon>Malvales</taxon>
        <taxon>Malvaceae</taxon>
        <taxon>Malvoideae</taxon>
        <taxon>Gossypium</taxon>
    </lineage>
</organism>
<evidence type="ECO:0008006" key="4">
    <source>
        <dbReference type="Google" id="ProtNLM"/>
    </source>
</evidence>
<reference evidence="2 3" key="1">
    <citation type="journal article" date="2021" name="Plant Biotechnol. J.">
        <title>Multi-omics assisted identification of the key and species-specific regulatory components of drought-tolerant mechanisms in Gossypium stocksii.</title>
        <authorList>
            <person name="Yu D."/>
            <person name="Ke L."/>
            <person name="Zhang D."/>
            <person name="Wu Y."/>
            <person name="Sun Y."/>
            <person name="Mei J."/>
            <person name="Sun J."/>
            <person name="Sun Y."/>
        </authorList>
    </citation>
    <scope>NUCLEOTIDE SEQUENCE [LARGE SCALE GENOMIC DNA]</scope>
    <source>
        <strain evidence="3">cv. E1</strain>
        <tissue evidence="2">Leaf</tissue>
    </source>
</reference>
<keyword evidence="3" id="KW-1185">Reference proteome</keyword>